<dbReference type="RefSeq" id="WP_341876816.1">
    <property type="nucleotide sequence ID" value="NZ_CP121687.1"/>
</dbReference>
<feature type="transmembrane region" description="Helical" evidence="1">
    <location>
        <begin position="71"/>
        <end position="91"/>
    </location>
</feature>
<accession>A0ABZ2Y393</accession>
<feature type="transmembrane region" description="Helical" evidence="1">
    <location>
        <begin position="97"/>
        <end position="120"/>
    </location>
</feature>
<dbReference type="Proteomes" id="UP001486565">
    <property type="component" value="Chromosome"/>
</dbReference>
<keyword evidence="3" id="KW-1185">Reference proteome</keyword>
<keyword evidence="1" id="KW-0812">Transmembrane</keyword>
<sequence length="125" mass="14379">MMFVFFGILFLLPHVPNVNAKTMSLLLFNLTNIWLMLLTWVIYKTEKIYWYTGLSYEEAAKASSEMRKKYAIRHFLRFAIFTAGYGLYSVISYVADIHLAIDIVIEIICIVAAVVSTVNIKLKSD</sequence>
<name>A0ABZ2Y393_9FIRM</name>
<evidence type="ECO:0000256" key="1">
    <source>
        <dbReference type="SAM" id="Phobius"/>
    </source>
</evidence>
<reference evidence="2 3" key="1">
    <citation type="submission" date="2023-03" db="EMBL/GenBank/DDBJ databases">
        <title>Novel Species.</title>
        <authorList>
            <person name="Ma S."/>
        </authorList>
    </citation>
    <scope>NUCLEOTIDE SEQUENCE [LARGE SCALE GENOMIC DNA]</scope>
    <source>
        <strain evidence="2 3">LIND6LT2</strain>
    </source>
</reference>
<gene>
    <name evidence="2" type="ORF">QBE51_13805</name>
</gene>
<keyword evidence="1" id="KW-0472">Membrane</keyword>
<dbReference type="EMBL" id="CP121687">
    <property type="protein sequence ID" value="WZL69828.1"/>
    <property type="molecule type" value="Genomic_DNA"/>
</dbReference>
<feature type="transmembrane region" description="Helical" evidence="1">
    <location>
        <begin position="30"/>
        <end position="50"/>
    </location>
</feature>
<organism evidence="2 3">
    <name type="scientific">Defluviitalea saccharophila</name>
    <dbReference type="NCBI Taxonomy" id="879970"/>
    <lineage>
        <taxon>Bacteria</taxon>
        <taxon>Bacillati</taxon>
        <taxon>Bacillota</taxon>
        <taxon>Clostridia</taxon>
        <taxon>Lachnospirales</taxon>
        <taxon>Defluviitaleaceae</taxon>
        <taxon>Defluviitalea</taxon>
    </lineage>
</organism>
<protein>
    <recommendedName>
        <fullName evidence="4">DUF3784 domain-containing protein</fullName>
    </recommendedName>
</protein>
<evidence type="ECO:0000313" key="2">
    <source>
        <dbReference type="EMBL" id="WZL69828.1"/>
    </source>
</evidence>
<evidence type="ECO:0008006" key="4">
    <source>
        <dbReference type="Google" id="ProtNLM"/>
    </source>
</evidence>
<evidence type="ECO:0000313" key="3">
    <source>
        <dbReference type="Proteomes" id="UP001486565"/>
    </source>
</evidence>
<keyword evidence="1" id="KW-1133">Transmembrane helix</keyword>
<proteinExistence type="predicted"/>